<reference evidence="3" key="1">
    <citation type="submission" date="2023-07" db="EMBL/GenBank/DDBJ databases">
        <authorList>
            <consortium name="AG Swart"/>
            <person name="Singh M."/>
            <person name="Singh A."/>
            <person name="Seah K."/>
            <person name="Emmerich C."/>
        </authorList>
    </citation>
    <scope>NUCLEOTIDE SEQUENCE</scope>
    <source>
        <strain evidence="3">DP1</strain>
    </source>
</reference>
<evidence type="ECO:0000256" key="1">
    <source>
        <dbReference type="SAM" id="Coils"/>
    </source>
</evidence>
<evidence type="ECO:0000256" key="2">
    <source>
        <dbReference type="SAM" id="MobiDB-lite"/>
    </source>
</evidence>
<feature type="compositionally biased region" description="Polar residues" evidence="2">
    <location>
        <begin position="841"/>
        <end position="861"/>
    </location>
</feature>
<dbReference type="AlphaFoldDB" id="A0AAD2D8A1"/>
<feature type="coiled-coil region" evidence="1">
    <location>
        <begin position="507"/>
        <end position="565"/>
    </location>
</feature>
<feature type="region of interest" description="Disordered" evidence="2">
    <location>
        <begin position="297"/>
        <end position="316"/>
    </location>
</feature>
<keyword evidence="4" id="KW-1185">Reference proteome</keyword>
<dbReference type="EMBL" id="CAMPGE010025376">
    <property type="protein sequence ID" value="CAI2383138.1"/>
    <property type="molecule type" value="Genomic_DNA"/>
</dbReference>
<dbReference type="Proteomes" id="UP001295684">
    <property type="component" value="Unassembled WGS sequence"/>
</dbReference>
<protein>
    <submittedName>
        <fullName evidence="3">Uncharacterized protein</fullName>
    </submittedName>
</protein>
<organism evidence="3 4">
    <name type="scientific">Euplotes crassus</name>
    <dbReference type="NCBI Taxonomy" id="5936"/>
    <lineage>
        <taxon>Eukaryota</taxon>
        <taxon>Sar</taxon>
        <taxon>Alveolata</taxon>
        <taxon>Ciliophora</taxon>
        <taxon>Intramacronucleata</taxon>
        <taxon>Spirotrichea</taxon>
        <taxon>Hypotrichia</taxon>
        <taxon>Euplotida</taxon>
        <taxon>Euplotidae</taxon>
        <taxon>Moneuplotes</taxon>
    </lineage>
</organism>
<feature type="region of interest" description="Disordered" evidence="2">
    <location>
        <begin position="825"/>
        <end position="903"/>
    </location>
</feature>
<comment type="caution">
    <text evidence="3">The sequence shown here is derived from an EMBL/GenBank/DDBJ whole genome shotgun (WGS) entry which is preliminary data.</text>
</comment>
<name>A0AAD2D8A1_EUPCR</name>
<evidence type="ECO:0000313" key="4">
    <source>
        <dbReference type="Proteomes" id="UP001295684"/>
    </source>
</evidence>
<feature type="compositionally biased region" description="Low complexity" evidence="2">
    <location>
        <begin position="297"/>
        <end position="312"/>
    </location>
</feature>
<keyword evidence="1" id="KW-0175">Coiled coil</keyword>
<proteinExistence type="predicted"/>
<feature type="coiled-coil region" evidence="1">
    <location>
        <begin position="408"/>
        <end position="442"/>
    </location>
</feature>
<evidence type="ECO:0000313" key="3">
    <source>
        <dbReference type="EMBL" id="CAI2383138.1"/>
    </source>
</evidence>
<sequence length="903" mass="104637">MSKQIQSFARDPEDFTEFVHLKIVDFNPRPEHLDLEAYCKLFHNGFPILELPDREVDEYLIQFRNSDDIIKIEVWANDDQEKVIFIGAVSIAMSFWNCIESGQVRQQIIYLEPRNDLILTEDDYGYQCLEEANLKIAFRSFDSMNDRSLRKIINTMDQTSMRSFDDYLATDQKTNSHFTPNRLGRNDFNTSKHVKFIDFHADNSKKLRRKMENTQALPSKHSLLTNPAEEIEFQNYDRGGNSMIHHSPDENFTPVSLGRKSPARVHDKTTIEIVEESLNTTEDEMISNIARASATKTSAARASAERASTTTSQITPQEKLVRSIENEHEVQKNLHKITLSFAQSVEDYQNDTEDILKQLGELEKKQDKFSKNCQLHKAVYLGMSKGEVLLPEIERGFQEANSENLIDIRDLEDLKKHKERELDKLEKHLDDTKMVNFKLKKELTEKLPNNDVEVYQSTREVSKRNRDALQPIMGENEMMKIKLEGLQQKRRDIIFDLLSSNQLPHGFEDLINKLNEETERNLFLKKNALELEITVQALQESYNGQKEYLENLTELYGNYEKLLEETGLQIGRDLLDVIAENEKLDPQVYKDQLELERQKIPTDYSISPSKFNDKYALEDKIITLSSKIKSEFKSQSYLTPPIDEISIDLEVEETLPESVKSILEKLSEVNSQIHLAKTSLEKVTREKLIVENKKKLTRAQSSDLKTLNNLYTNVLKSKSEVDTEHFSTAERISAKEDQIFKQELELKNLNKISKELKLKLETLNAKDDDDFTEEYARLREILDILNRRIENLKKFHIKSDQELYVKKQILEDKKLKIEELKEQVKNLPKNPSRSTSRDGSKTIQTTILSTNSKLTRSSQRAPPNPPLPPKEDSIHLKKVTYNPHRTPHATPVTPTPHSSLKSN</sequence>
<accession>A0AAD2D8A1</accession>
<gene>
    <name evidence="3" type="ORF">ECRASSUSDP1_LOCUS24629</name>
</gene>
<feature type="compositionally biased region" description="Low complexity" evidence="2">
    <location>
        <begin position="888"/>
        <end position="897"/>
    </location>
</feature>